<name>A0A026X0K5_OOCBI</name>
<sequence length="63" mass="6996">MRGDGGHAGLFTRCQPRQIRRQEKRAAANATCLGGSLALTGDCVWSSCVYLRERECTPAEKRR</sequence>
<proteinExistence type="predicted"/>
<evidence type="ECO:0000313" key="2">
    <source>
        <dbReference type="Proteomes" id="UP000053097"/>
    </source>
</evidence>
<keyword evidence="2" id="KW-1185">Reference proteome</keyword>
<gene>
    <name evidence="1" type="ORF">X777_13131</name>
</gene>
<dbReference type="AlphaFoldDB" id="A0A026X0K5"/>
<accession>A0A026X0K5</accession>
<organism evidence="1 2">
    <name type="scientific">Ooceraea biroi</name>
    <name type="common">Clonal raider ant</name>
    <name type="synonym">Cerapachys biroi</name>
    <dbReference type="NCBI Taxonomy" id="2015173"/>
    <lineage>
        <taxon>Eukaryota</taxon>
        <taxon>Metazoa</taxon>
        <taxon>Ecdysozoa</taxon>
        <taxon>Arthropoda</taxon>
        <taxon>Hexapoda</taxon>
        <taxon>Insecta</taxon>
        <taxon>Pterygota</taxon>
        <taxon>Neoptera</taxon>
        <taxon>Endopterygota</taxon>
        <taxon>Hymenoptera</taxon>
        <taxon>Apocrita</taxon>
        <taxon>Aculeata</taxon>
        <taxon>Formicoidea</taxon>
        <taxon>Formicidae</taxon>
        <taxon>Dorylinae</taxon>
        <taxon>Ooceraea</taxon>
    </lineage>
</organism>
<evidence type="ECO:0000313" key="1">
    <source>
        <dbReference type="EMBL" id="EZA60929.1"/>
    </source>
</evidence>
<dbReference type="Proteomes" id="UP000053097">
    <property type="component" value="Unassembled WGS sequence"/>
</dbReference>
<protein>
    <submittedName>
        <fullName evidence="1">Uncharacterized protein</fullName>
    </submittedName>
</protein>
<reference evidence="1 2" key="1">
    <citation type="journal article" date="2014" name="Curr. Biol.">
        <title>The genome of the clonal raider ant Cerapachys biroi.</title>
        <authorList>
            <person name="Oxley P.R."/>
            <person name="Ji L."/>
            <person name="Fetter-Pruneda I."/>
            <person name="McKenzie S.K."/>
            <person name="Li C."/>
            <person name="Hu H."/>
            <person name="Zhang G."/>
            <person name="Kronauer D.J."/>
        </authorList>
    </citation>
    <scope>NUCLEOTIDE SEQUENCE [LARGE SCALE GENOMIC DNA]</scope>
</reference>
<dbReference type="EMBL" id="KK107064">
    <property type="protein sequence ID" value="EZA60929.1"/>
    <property type="molecule type" value="Genomic_DNA"/>
</dbReference>